<name>A0AAX4JS97_9TREE</name>
<evidence type="ECO:0000313" key="2">
    <source>
        <dbReference type="EMBL" id="WWC87358.1"/>
    </source>
</evidence>
<dbReference type="RefSeq" id="XP_066074121.1">
    <property type="nucleotide sequence ID" value="XM_066218024.1"/>
</dbReference>
<evidence type="ECO:0000313" key="3">
    <source>
        <dbReference type="Proteomes" id="UP001355207"/>
    </source>
</evidence>
<dbReference type="AlphaFoldDB" id="A0AAX4JS97"/>
<proteinExistence type="predicted"/>
<sequence length="462" mass="53826">MSTFTSKRSPSLGGLVDEVHSSPMSTTFEAPISPRRRSVGTIYSADDYADDEDEGEDDPTVYTIGVIHPINLGPRPIYKNGKWSIAEPDLRKITYELQSKLDQIHEWKYRLTLSSKYKDFRNAQDKIDKASLKFSKKTISLINKMYRQDQDDMIIQTSIRSWNATKKHDSFKDIRQTALMSHDIIPNEEVREDILYGSVSNLHKPSVLMVVGNRQPTNQADSRVYMENGKKLFIEVADRFDTNWDLVPIPSNDSRSNAKAESSIKTLVHKAKEMTPKTLDIFNESTARFFSVDLKKAPFGEDSMISYKDFDVDQVYQVFDQDEEQTLFKQYEELRLTEEGYRIFVNALKEEYAETFNLYDKASTDSRTSKGKDQIDFSTFDIIPMSGYEFYKYDPELARSYGYLDWSKISATLQAEIDEIKAYKQFREEYGFDRQLTQEERYQLGLFRFDNRDSSYFDHSQH</sequence>
<keyword evidence="3" id="KW-1185">Reference proteome</keyword>
<feature type="region of interest" description="Disordered" evidence="1">
    <location>
        <begin position="1"/>
        <end position="20"/>
    </location>
</feature>
<reference evidence="2 3" key="1">
    <citation type="submission" date="2024-01" db="EMBL/GenBank/DDBJ databases">
        <title>Comparative genomics of Cryptococcus and Kwoniella reveals pathogenesis evolution and contrasting modes of karyotype evolution via chromosome fusion or intercentromeric recombination.</title>
        <authorList>
            <person name="Coelho M.A."/>
            <person name="David-Palma M."/>
            <person name="Shea T."/>
            <person name="Bowers K."/>
            <person name="McGinley-Smith S."/>
            <person name="Mohammad A.W."/>
            <person name="Gnirke A."/>
            <person name="Yurkov A.M."/>
            <person name="Nowrousian M."/>
            <person name="Sun S."/>
            <person name="Cuomo C.A."/>
            <person name="Heitman J."/>
        </authorList>
    </citation>
    <scope>NUCLEOTIDE SEQUENCE [LARGE SCALE GENOMIC DNA]</scope>
    <source>
        <strain evidence="2 3">CBS 6074</strain>
    </source>
</reference>
<organism evidence="2 3">
    <name type="scientific">Kwoniella dendrophila CBS 6074</name>
    <dbReference type="NCBI Taxonomy" id="1295534"/>
    <lineage>
        <taxon>Eukaryota</taxon>
        <taxon>Fungi</taxon>
        <taxon>Dikarya</taxon>
        <taxon>Basidiomycota</taxon>
        <taxon>Agaricomycotina</taxon>
        <taxon>Tremellomycetes</taxon>
        <taxon>Tremellales</taxon>
        <taxon>Cryptococcaceae</taxon>
        <taxon>Kwoniella</taxon>
    </lineage>
</organism>
<gene>
    <name evidence="2" type="ORF">L201_002247</name>
</gene>
<dbReference type="Proteomes" id="UP001355207">
    <property type="component" value="Chromosome 2"/>
</dbReference>
<dbReference type="EMBL" id="CP144099">
    <property type="protein sequence ID" value="WWC87358.1"/>
    <property type="molecule type" value="Genomic_DNA"/>
</dbReference>
<accession>A0AAX4JS97</accession>
<dbReference type="GeneID" id="91092919"/>
<protein>
    <submittedName>
        <fullName evidence="2">Uncharacterized protein</fullName>
    </submittedName>
</protein>
<evidence type="ECO:0000256" key="1">
    <source>
        <dbReference type="SAM" id="MobiDB-lite"/>
    </source>
</evidence>